<dbReference type="EC" id="3.2.1.23" evidence="5 10"/>
<evidence type="ECO:0000256" key="1">
    <source>
        <dbReference type="ARBA" id="ARBA00001412"/>
    </source>
</evidence>
<dbReference type="SUPFAM" id="SSF74650">
    <property type="entry name" value="Galactose mutarotase-like"/>
    <property type="match status" value="1"/>
</dbReference>
<evidence type="ECO:0000256" key="11">
    <source>
        <dbReference type="SAM" id="SignalP"/>
    </source>
</evidence>
<evidence type="ECO:0000259" key="12">
    <source>
        <dbReference type="SMART" id="SM01038"/>
    </source>
</evidence>
<dbReference type="Pfam" id="PF02929">
    <property type="entry name" value="Bgal_small_N"/>
    <property type="match status" value="1"/>
</dbReference>
<dbReference type="GO" id="GO:0005990">
    <property type="term" value="P:lactose catabolic process"/>
    <property type="evidence" value="ECO:0007669"/>
    <property type="project" value="TreeGrafter"/>
</dbReference>
<dbReference type="PRINTS" id="PR00132">
    <property type="entry name" value="GLHYDRLASE2"/>
</dbReference>
<evidence type="ECO:0000256" key="3">
    <source>
        <dbReference type="ARBA" id="ARBA00007401"/>
    </source>
</evidence>
<dbReference type="Pfam" id="PF02836">
    <property type="entry name" value="Glyco_hydro_2_C"/>
    <property type="match status" value="1"/>
</dbReference>
<keyword evidence="6 10" id="KW-0378">Hydrolase</keyword>
<dbReference type="GO" id="GO:0009341">
    <property type="term" value="C:beta-galactosidase complex"/>
    <property type="evidence" value="ECO:0007669"/>
    <property type="project" value="InterPro"/>
</dbReference>
<feature type="chain" id="PRO_5002142351" description="Beta-galactosidase" evidence="11">
    <location>
        <begin position="29"/>
        <end position="1093"/>
    </location>
</feature>
<dbReference type="GO" id="GO:0030246">
    <property type="term" value="F:carbohydrate binding"/>
    <property type="evidence" value="ECO:0007669"/>
    <property type="project" value="InterPro"/>
</dbReference>
<keyword evidence="14" id="KW-1185">Reference proteome</keyword>
<dbReference type="eggNOG" id="COG3250">
    <property type="taxonomic scope" value="Bacteria"/>
</dbReference>
<dbReference type="InterPro" id="IPR004199">
    <property type="entry name" value="B-gal_small/dom_5"/>
</dbReference>
<dbReference type="InterPro" id="IPR008979">
    <property type="entry name" value="Galactose-bd-like_sf"/>
</dbReference>
<protein>
    <recommendedName>
        <fullName evidence="5 10">Beta-galactosidase</fullName>
        <ecNumber evidence="5 10">3.2.1.23</ecNumber>
    </recommendedName>
    <alternativeName>
        <fullName evidence="9 10">Lactase</fullName>
    </alternativeName>
</protein>
<dbReference type="Pfam" id="PF00703">
    <property type="entry name" value="Glyco_hydro_2"/>
    <property type="match status" value="1"/>
</dbReference>
<proteinExistence type="inferred from homology"/>
<dbReference type="PROSITE" id="PS00719">
    <property type="entry name" value="GLYCOSYL_HYDROL_F2_1"/>
    <property type="match status" value="1"/>
</dbReference>
<evidence type="ECO:0000256" key="2">
    <source>
        <dbReference type="ARBA" id="ARBA00001913"/>
    </source>
</evidence>
<reference evidence="14" key="1">
    <citation type="submission" date="2014-04" db="EMBL/GenBank/DDBJ databases">
        <title>Whole-Genome optical mapping and complete genome sequence of Sphingobacterium deserti sp. nov., a new spaces isolated from desert in the west of China.</title>
        <authorList>
            <person name="Teng C."/>
            <person name="Zhou Z."/>
            <person name="Li X."/>
            <person name="Chen M."/>
            <person name="Lin M."/>
            <person name="Wang L."/>
            <person name="Su S."/>
            <person name="Zhang C."/>
            <person name="Zhang W."/>
        </authorList>
    </citation>
    <scope>NUCLEOTIDE SEQUENCE [LARGE SCALE GENOMIC DNA]</scope>
    <source>
        <strain evidence="14">ACCC05744</strain>
    </source>
</reference>
<accession>A0A0B8TA49</accession>
<dbReference type="Pfam" id="PF02837">
    <property type="entry name" value="Glyco_hydro_2_N"/>
    <property type="match status" value="1"/>
</dbReference>
<comment type="cofactor">
    <cofactor evidence="2">
        <name>Ca(2+)</name>
        <dbReference type="ChEBI" id="CHEBI:29108"/>
    </cofactor>
</comment>
<dbReference type="PATRIC" id="fig|1229276.3.peg.1210"/>
<dbReference type="PROSITE" id="PS00608">
    <property type="entry name" value="GLYCOSYL_HYDROL_F2_2"/>
    <property type="match status" value="1"/>
</dbReference>
<dbReference type="GO" id="GO:0004565">
    <property type="term" value="F:beta-galactosidase activity"/>
    <property type="evidence" value="ECO:0007669"/>
    <property type="project" value="UniProtKB-EC"/>
</dbReference>
<dbReference type="Gene3D" id="2.60.40.10">
    <property type="entry name" value="Immunoglobulins"/>
    <property type="match status" value="2"/>
</dbReference>
<dbReference type="Gene3D" id="2.70.98.10">
    <property type="match status" value="1"/>
</dbReference>
<dbReference type="InterPro" id="IPR006103">
    <property type="entry name" value="Glyco_hydro_2_cat"/>
</dbReference>
<dbReference type="InterPro" id="IPR036156">
    <property type="entry name" value="Beta-gal/glucu_dom_sf"/>
</dbReference>
<dbReference type="InterPro" id="IPR013783">
    <property type="entry name" value="Ig-like_fold"/>
</dbReference>
<dbReference type="PANTHER" id="PTHR46323:SF2">
    <property type="entry name" value="BETA-GALACTOSIDASE"/>
    <property type="match status" value="1"/>
</dbReference>
<dbReference type="Gene3D" id="3.20.20.80">
    <property type="entry name" value="Glycosidases"/>
    <property type="match status" value="1"/>
</dbReference>
<keyword evidence="11" id="KW-0732">Signal</keyword>
<dbReference type="SUPFAM" id="SSF51445">
    <property type="entry name" value="(Trans)glycosidases"/>
    <property type="match status" value="1"/>
</dbReference>
<feature type="domain" description="Beta galactosidase small chain/" evidence="12">
    <location>
        <begin position="819"/>
        <end position="1086"/>
    </location>
</feature>
<keyword evidence="8 10" id="KW-0326">Glycosidase</keyword>
<dbReference type="InterPro" id="IPR006102">
    <property type="entry name" value="Ig-like_GH2"/>
</dbReference>
<keyword evidence="7" id="KW-0106">Calcium</keyword>
<comment type="similarity">
    <text evidence="3 10">Belongs to the glycosyl hydrolase 2 family.</text>
</comment>
<dbReference type="InterPro" id="IPR014718">
    <property type="entry name" value="GH-type_carb-bd"/>
</dbReference>
<reference evidence="13 14" key="2">
    <citation type="journal article" date="2015" name="PLoS ONE">
        <title>Whole-Genome Optical Mapping and Finished Genome Sequence of Sphingobacterium deserti sp. nov., a New Species Isolated from the Western Desert of China.</title>
        <authorList>
            <person name="Teng C."/>
            <person name="Zhou Z."/>
            <person name="Molnar I."/>
            <person name="Li X."/>
            <person name="Tang R."/>
            <person name="Chen M."/>
            <person name="Wang L."/>
            <person name="Su S."/>
            <person name="Zhang W."/>
            <person name="Lin M."/>
        </authorList>
    </citation>
    <scope>NUCLEOTIDE SEQUENCE [LARGE SCALE GENOMIC DNA]</scope>
    <source>
        <strain evidence="14">ACCC05744</strain>
    </source>
</reference>
<dbReference type="Gene3D" id="2.60.120.260">
    <property type="entry name" value="Galactose-binding domain-like"/>
    <property type="match status" value="1"/>
</dbReference>
<comment type="caution">
    <text evidence="13">The sequence shown here is derived from an EMBL/GenBank/DDBJ whole genome shotgun (WGS) entry which is preliminary data.</text>
</comment>
<gene>
    <name evidence="13" type="ORF">DI53_1167</name>
</gene>
<dbReference type="InterPro" id="IPR011013">
    <property type="entry name" value="Gal_mutarotase_sf_dom"/>
</dbReference>
<dbReference type="InterPro" id="IPR006104">
    <property type="entry name" value="Glyco_hydro_2_N"/>
</dbReference>
<evidence type="ECO:0000256" key="5">
    <source>
        <dbReference type="ARBA" id="ARBA00012756"/>
    </source>
</evidence>
<organism evidence="13 14">
    <name type="scientific">Sphingobacterium deserti</name>
    <dbReference type="NCBI Taxonomy" id="1229276"/>
    <lineage>
        <taxon>Bacteria</taxon>
        <taxon>Pseudomonadati</taxon>
        <taxon>Bacteroidota</taxon>
        <taxon>Sphingobacteriia</taxon>
        <taxon>Sphingobacteriales</taxon>
        <taxon>Sphingobacteriaceae</taxon>
        <taxon>Sphingobacterium</taxon>
    </lineage>
</organism>
<evidence type="ECO:0000256" key="8">
    <source>
        <dbReference type="ARBA" id="ARBA00023295"/>
    </source>
</evidence>
<dbReference type="InterPro" id="IPR023230">
    <property type="entry name" value="Glyco_hydro_2_CS"/>
</dbReference>
<dbReference type="SUPFAM" id="SSF49785">
    <property type="entry name" value="Galactose-binding domain-like"/>
    <property type="match status" value="1"/>
</dbReference>
<feature type="signal peptide" evidence="11">
    <location>
        <begin position="1"/>
        <end position="28"/>
    </location>
</feature>
<dbReference type="InterPro" id="IPR023232">
    <property type="entry name" value="Glyco_hydro_2_AS"/>
</dbReference>
<evidence type="ECO:0000256" key="4">
    <source>
        <dbReference type="ARBA" id="ARBA00011245"/>
    </source>
</evidence>
<dbReference type="STRING" id="1229276.DI53_1167"/>
<dbReference type="SMART" id="SM01038">
    <property type="entry name" value="Bgal_small_N"/>
    <property type="match status" value="1"/>
</dbReference>
<dbReference type="PANTHER" id="PTHR46323">
    <property type="entry name" value="BETA-GALACTOSIDASE"/>
    <property type="match status" value="1"/>
</dbReference>
<evidence type="ECO:0000313" key="14">
    <source>
        <dbReference type="Proteomes" id="UP000031802"/>
    </source>
</evidence>
<dbReference type="InterPro" id="IPR050347">
    <property type="entry name" value="Bact_Beta-galactosidase"/>
</dbReference>
<dbReference type="Pfam" id="PF16353">
    <property type="entry name" value="LacZ_4"/>
    <property type="match status" value="1"/>
</dbReference>
<evidence type="ECO:0000256" key="6">
    <source>
        <dbReference type="ARBA" id="ARBA00022801"/>
    </source>
</evidence>
<dbReference type="InterPro" id="IPR032312">
    <property type="entry name" value="LacZ_4"/>
</dbReference>
<evidence type="ECO:0000256" key="7">
    <source>
        <dbReference type="ARBA" id="ARBA00022837"/>
    </source>
</evidence>
<dbReference type="EMBL" id="JJMU01000021">
    <property type="protein sequence ID" value="KGE14940.1"/>
    <property type="molecule type" value="Genomic_DNA"/>
</dbReference>
<evidence type="ECO:0000256" key="9">
    <source>
        <dbReference type="ARBA" id="ARBA00032230"/>
    </source>
</evidence>
<sequence length="1093" mass="125601">MKCIMRRKVYNCLTIALSLFCANSFVQAQTVDGKPAVIPPVPDGKIASAWENPMITSINRDPARATAYSYASVEAALKNDREKNDRLLFLNGEWDFKFVYKPADAPKDFHLADVKGWDKIQVPSNWEMKGYDIPIYRSAVYPFQPIDPPRIPTDYNAVGSYQRSFDLPKAWDGMNVTLHFGGVISAYHLWVNDTYVGYAEDSCLPSEFNVTPYLQSGKNRISLQVIRWSDASYLEDQDHWRMSGIHREVFLMAEPKVRIADFHWQAKLDENHHDATFSLRPKIDNFSGDSIGGYVVKAQLYDAAGKPTLKDDFQKDADQIFNEIYPRLDNVKFGLLETAISNPKKWSTEDPNLYTLVISLYDKEKNLLEAKSCQVGFRDIVFSPTNGKLLINGKQTYLYGVNRHDHHPKRGKALTREDMEADIRQIKQFNFNALRTSHYPNDPYIYELCDRYGLMVMDEANLETHGLGGKLMNDPVWLAAHMERVTRMLERDKNHPSIVIWSLGNESGRGPTTAAMAAWIHDFDITRPVHYEPAMGSHQLPGYIDPSDPRYPKSNDHSHRIQNIKDQYYVDMVSRFYPGVFTPELLLNQQNGDNRPILFVEYSHSMGNSTGNIKDFWDIFRAHPRLIGGFIWDYKDQALIRKDSVYGEVLAYGGDFGEKIHNGSFSLNGIVDAWNRPKAAMWENKRIYQAAEVMLLNASDARVRIKNRSSLLNLDHYQAILLIRENGQVIREVSLPAINLAASDSVELSLSPHISIKRNSGKDYQLDLQFRLKQEEAWAPKGFVVSSSQLNWQQVDGWHLTKVEKPKTIELQEQDSVYQVVGKDFTATFNKKSGALTQMLYKNEHMVNKALLPNFTRPATDNERRGWKPHVKLKYWYKDVALKHTMAAKHADSITVESNYSLPGDSAQVNIRYTVHSDAIITVDYHLQTNHPLPNIPKVGMQLGINPTFEHIQYYGLGDMENYPDRAYGFDLGVYSSSLDDFMEPYLYPQENGNRMEVRWFRLQNKKYGLLVEGKQPLQMGAWPFSQKQISQTKHWYKLKKEDSITLNIDLLQMGVGGNDTWTDVSQPLEQYQIPAKEYRYSFRLKPFEVSKK</sequence>
<comment type="subunit">
    <text evidence="4">Monomer.</text>
</comment>
<evidence type="ECO:0000313" key="13">
    <source>
        <dbReference type="EMBL" id="KGE14940.1"/>
    </source>
</evidence>
<dbReference type="Proteomes" id="UP000031802">
    <property type="component" value="Unassembled WGS sequence"/>
</dbReference>
<dbReference type="InterPro" id="IPR017853">
    <property type="entry name" value="GH"/>
</dbReference>
<name>A0A0B8TA49_9SPHI</name>
<dbReference type="InterPro" id="IPR006101">
    <property type="entry name" value="Glyco_hydro_2"/>
</dbReference>
<comment type="catalytic activity">
    <reaction evidence="1 10">
        <text>Hydrolysis of terminal non-reducing beta-D-galactose residues in beta-D-galactosides.</text>
        <dbReference type="EC" id="3.2.1.23"/>
    </reaction>
</comment>
<dbReference type="AlphaFoldDB" id="A0A0B8TA49"/>
<dbReference type="SUPFAM" id="SSF49303">
    <property type="entry name" value="beta-Galactosidase/glucuronidase domain"/>
    <property type="match status" value="2"/>
</dbReference>
<evidence type="ECO:0000256" key="10">
    <source>
        <dbReference type="RuleBase" id="RU361154"/>
    </source>
</evidence>